<evidence type="ECO:0000313" key="5">
    <source>
        <dbReference type="EMBL" id="ARU92747.1"/>
    </source>
</evidence>
<evidence type="ECO:0000256" key="2">
    <source>
        <dbReference type="ARBA" id="ARBA00022679"/>
    </source>
</evidence>
<feature type="domain" description="HipA-like C-terminal" evidence="4">
    <location>
        <begin position="15"/>
        <end position="144"/>
    </location>
</feature>
<accession>A0A1Y0LG75</accession>
<dbReference type="InterPro" id="IPR052028">
    <property type="entry name" value="HipA_Ser/Thr_kinase"/>
</dbReference>
<dbReference type="GO" id="GO:0005829">
    <property type="term" value="C:cytosol"/>
    <property type="evidence" value="ECO:0007669"/>
    <property type="project" value="TreeGrafter"/>
</dbReference>
<dbReference type="AlphaFoldDB" id="A0A1Y0LG75"/>
<evidence type="ECO:0000313" key="8">
    <source>
        <dbReference type="Proteomes" id="UP000195814"/>
    </source>
</evidence>
<evidence type="ECO:0000256" key="3">
    <source>
        <dbReference type="ARBA" id="ARBA00022777"/>
    </source>
</evidence>
<dbReference type="Proteomes" id="UP000195814">
    <property type="component" value="Chromosome"/>
</dbReference>
<comment type="similarity">
    <text evidence="1">Belongs to the HipA Ser/Thr kinase family.</text>
</comment>
<dbReference type="PANTHER" id="PTHR37419:SF6">
    <property type="entry name" value="KINASE HI_0665-RELATED"/>
    <property type="match status" value="1"/>
</dbReference>
<organism evidence="5 8">
    <name type="scientific">Tatumella citrea</name>
    <name type="common">Pantoea citrea</name>
    <dbReference type="NCBI Taxonomy" id="53336"/>
    <lineage>
        <taxon>Bacteria</taxon>
        <taxon>Pseudomonadati</taxon>
        <taxon>Pseudomonadota</taxon>
        <taxon>Gammaproteobacteria</taxon>
        <taxon>Enterobacterales</taxon>
        <taxon>Erwiniaceae</taxon>
        <taxon>Tatumella</taxon>
    </lineage>
</organism>
<evidence type="ECO:0000256" key="1">
    <source>
        <dbReference type="ARBA" id="ARBA00010164"/>
    </source>
</evidence>
<dbReference type="InterPro" id="IPR012893">
    <property type="entry name" value="HipA-like_C"/>
</dbReference>
<sequence>MAVPDKYGLNEQSEHTVSYERAAKFVAGYVDSSLAGKRDIFLRILCAYLFGNNDFHLRNIGLLYSPQGRVSIAPVYDFVSVVPYPSSFTEVLALPLLEPEERNQGIARGLDSYLGEYTGYDFIELAEGMGIKPRLAEKYITSVTVQRDRILSIIESSYMRNQHKSDISAYIRRRVTLLNTFTLD</sequence>
<dbReference type="Proteomes" id="UP000195729">
    <property type="component" value="Chromosome"/>
</dbReference>
<keyword evidence="7" id="KW-1185">Reference proteome</keyword>
<name>A0A1Y0LG75_TATCI</name>
<dbReference type="KEGG" id="tci:A7K98_02415"/>
<gene>
    <name evidence="5" type="ORF">A7K98_02415</name>
    <name evidence="6" type="ORF">A7K99_02415</name>
</gene>
<keyword evidence="2" id="KW-0808">Transferase</keyword>
<dbReference type="Pfam" id="PF07804">
    <property type="entry name" value="HipA_C"/>
    <property type="match status" value="1"/>
</dbReference>
<proteinExistence type="inferred from homology"/>
<dbReference type="EMBL" id="CP015579">
    <property type="protein sequence ID" value="ARU92747.1"/>
    <property type="molecule type" value="Genomic_DNA"/>
</dbReference>
<dbReference type="Gene3D" id="1.10.1070.20">
    <property type="match status" value="1"/>
</dbReference>
<dbReference type="PANTHER" id="PTHR37419">
    <property type="entry name" value="SERINE/THREONINE-PROTEIN KINASE TOXIN HIPA"/>
    <property type="match status" value="1"/>
</dbReference>
<reference evidence="7 8" key="1">
    <citation type="submission" date="2016-05" db="EMBL/GenBank/DDBJ databases">
        <title>Complete genome sequence of two 2,5-diketo-D-glunonic acid producing strain Tatumella citrea.</title>
        <authorList>
            <person name="Duan C."/>
            <person name="Yang J."/>
            <person name="Yang S."/>
        </authorList>
    </citation>
    <scope>NUCLEOTIDE SEQUENCE [LARGE SCALE GENOMIC DNA]</scope>
    <source>
        <strain evidence="6 7">ATCC 39140</strain>
        <strain evidence="5 8">DSM 13699</strain>
    </source>
</reference>
<evidence type="ECO:0000259" key="4">
    <source>
        <dbReference type="Pfam" id="PF07804"/>
    </source>
</evidence>
<dbReference type="GO" id="GO:0004674">
    <property type="term" value="F:protein serine/threonine kinase activity"/>
    <property type="evidence" value="ECO:0007669"/>
    <property type="project" value="TreeGrafter"/>
</dbReference>
<evidence type="ECO:0000313" key="7">
    <source>
        <dbReference type="Proteomes" id="UP000195729"/>
    </source>
</evidence>
<evidence type="ECO:0000313" key="6">
    <source>
        <dbReference type="EMBL" id="ARU96785.1"/>
    </source>
</evidence>
<protein>
    <recommendedName>
        <fullName evidence="4">HipA-like C-terminal domain-containing protein</fullName>
    </recommendedName>
</protein>
<dbReference type="EMBL" id="CP015581">
    <property type="protein sequence ID" value="ARU96785.1"/>
    <property type="molecule type" value="Genomic_DNA"/>
</dbReference>
<keyword evidence="3" id="KW-0418">Kinase</keyword>